<protein>
    <recommendedName>
        <fullName evidence="1">PH domain-containing protein</fullName>
    </recommendedName>
</protein>
<accession>A0A4Y7KB40</accession>
<dbReference type="InterPro" id="IPR001849">
    <property type="entry name" value="PH_domain"/>
</dbReference>
<evidence type="ECO:0000259" key="1">
    <source>
        <dbReference type="PROSITE" id="PS50003"/>
    </source>
</evidence>
<dbReference type="SUPFAM" id="SSF50729">
    <property type="entry name" value="PH domain-like"/>
    <property type="match status" value="1"/>
</dbReference>
<dbReference type="GO" id="GO:0010305">
    <property type="term" value="P:leaf vascular tissue pattern formation"/>
    <property type="evidence" value="ECO:0007669"/>
    <property type="project" value="TreeGrafter"/>
</dbReference>
<gene>
    <name evidence="2" type="ORF">C5167_032346</name>
</gene>
<feature type="domain" description="PH" evidence="1">
    <location>
        <begin position="304"/>
        <end position="419"/>
    </location>
</feature>
<evidence type="ECO:0000313" key="3">
    <source>
        <dbReference type="Proteomes" id="UP000316621"/>
    </source>
</evidence>
<dbReference type="InterPro" id="IPR040269">
    <property type="entry name" value="VAB"/>
</dbReference>
<dbReference type="Proteomes" id="UP000316621">
    <property type="component" value="Chromosome 7"/>
</dbReference>
<dbReference type="AlphaFoldDB" id="A0A4Y7KB40"/>
<dbReference type="GO" id="GO:0010087">
    <property type="term" value="P:phloem or xylem histogenesis"/>
    <property type="evidence" value="ECO:0007669"/>
    <property type="project" value="TreeGrafter"/>
</dbReference>
<dbReference type="PROSITE" id="PS50003">
    <property type="entry name" value="PH_DOMAIN"/>
    <property type="match status" value="1"/>
</dbReference>
<dbReference type="PANTHER" id="PTHR31351:SF24">
    <property type="entry name" value="VAN3-BINDING PROTEIN-LIKE"/>
    <property type="match status" value="1"/>
</dbReference>
<keyword evidence="3" id="KW-1185">Reference proteome</keyword>
<dbReference type="GO" id="GO:0009734">
    <property type="term" value="P:auxin-activated signaling pathway"/>
    <property type="evidence" value="ECO:0007669"/>
    <property type="project" value="TreeGrafter"/>
</dbReference>
<dbReference type="EMBL" id="CM010721">
    <property type="protein sequence ID" value="RZC69185.1"/>
    <property type="molecule type" value="Genomic_DNA"/>
</dbReference>
<organism evidence="2 3">
    <name type="scientific">Papaver somniferum</name>
    <name type="common">Opium poppy</name>
    <dbReference type="NCBI Taxonomy" id="3469"/>
    <lineage>
        <taxon>Eukaryota</taxon>
        <taxon>Viridiplantae</taxon>
        <taxon>Streptophyta</taxon>
        <taxon>Embryophyta</taxon>
        <taxon>Tracheophyta</taxon>
        <taxon>Spermatophyta</taxon>
        <taxon>Magnoliopsida</taxon>
        <taxon>Ranunculales</taxon>
        <taxon>Papaveraceae</taxon>
        <taxon>Papaveroideae</taxon>
        <taxon>Papaver</taxon>
    </lineage>
</organism>
<sequence>MEQIYKHEDCFISSSSSNNLSFTNMVNEAYMNWDKQISIHGLENVVEYEELDSTPSSISSTVSSIPPPQTPKEPMEFLSRSWSLSASEISKALAAHKQNRFFSDSKQQSSTNQDTFVSPNYQPFKTVNSVNAGRTSSVGKWFQTNKELSNNNKVTKKEKARIDNARVHAALTVAGVAAALVSITNTAAAENPSSKMASAIASATELLASHCLEMAEAVGADHDRVSSVVESAVDVRSPGDLITLTAAAATALRGEAALKARLVAKEVRNINAAAVIPYQYDRSGLSSAASYSSEISDHHEIQHDAPCKGELLHCIGKGVLHWKQVSVYLNKSLDVMVKLKSKHVGGAFNKKKKYIVYGVYDDNEITIWSNQEEKKNNSINTEDRSCYFSLQTAQGVLEFKCKSKSHRQKWVLNIQNLLHQVGRVEEIDRSFTFDTIKVY</sequence>
<dbReference type="InterPro" id="IPR008546">
    <property type="entry name" value="VAN3-bd-like_auxin_canal"/>
</dbReference>
<reference evidence="2 3" key="1">
    <citation type="journal article" date="2018" name="Science">
        <title>The opium poppy genome and morphinan production.</title>
        <authorList>
            <person name="Guo L."/>
            <person name="Winzer T."/>
            <person name="Yang X."/>
            <person name="Li Y."/>
            <person name="Ning Z."/>
            <person name="He Z."/>
            <person name="Teodor R."/>
            <person name="Lu Y."/>
            <person name="Bowser T.A."/>
            <person name="Graham I.A."/>
            <person name="Ye K."/>
        </authorList>
    </citation>
    <scope>NUCLEOTIDE SEQUENCE [LARGE SCALE GENOMIC DNA]</scope>
    <source>
        <strain evidence="3">cv. HN1</strain>
        <tissue evidence="2">Leaves</tissue>
    </source>
</reference>
<dbReference type="OrthoDB" id="1897931at2759"/>
<dbReference type="Pfam" id="PF08458">
    <property type="entry name" value="PH_2"/>
    <property type="match status" value="1"/>
</dbReference>
<dbReference type="PANTHER" id="PTHR31351">
    <property type="entry name" value="EXPRESSED PROTEIN"/>
    <property type="match status" value="1"/>
</dbReference>
<dbReference type="Pfam" id="PF05703">
    <property type="entry name" value="Auxin_canalis"/>
    <property type="match status" value="2"/>
</dbReference>
<dbReference type="InterPro" id="IPR013666">
    <property type="entry name" value="PH_pln"/>
</dbReference>
<evidence type="ECO:0000313" key="2">
    <source>
        <dbReference type="EMBL" id="RZC69185.1"/>
    </source>
</evidence>
<name>A0A4Y7KB40_PAPSO</name>
<proteinExistence type="predicted"/>
<dbReference type="Gramene" id="RZC69185">
    <property type="protein sequence ID" value="RZC69185"/>
    <property type="gene ID" value="C5167_032346"/>
</dbReference>
<dbReference type="OMA" id="DSHWHAN"/>